<organism evidence="1 2">
    <name type="scientific">Colwellia ponticola</name>
    <dbReference type="NCBI Taxonomy" id="2304625"/>
    <lineage>
        <taxon>Bacteria</taxon>
        <taxon>Pseudomonadati</taxon>
        <taxon>Pseudomonadota</taxon>
        <taxon>Gammaproteobacteria</taxon>
        <taxon>Alteromonadales</taxon>
        <taxon>Colwelliaceae</taxon>
        <taxon>Colwellia</taxon>
    </lineage>
</organism>
<dbReference type="GO" id="GO:0005737">
    <property type="term" value="C:cytoplasm"/>
    <property type="evidence" value="ECO:0007669"/>
    <property type="project" value="InterPro"/>
</dbReference>
<evidence type="ECO:0000313" key="2">
    <source>
        <dbReference type="Proteomes" id="UP000307702"/>
    </source>
</evidence>
<evidence type="ECO:0000313" key="1">
    <source>
        <dbReference type="EMBL" id="TMM44799.1"/>
    </source>
</evidence>
<dbReference type="OrthoDB" id="92610at2"/>
<dbReference type="InterPro" id="IPR029033">
    <property type="entry name" value="His_PPase_superfam"/>
</dbReference>
<comment type="caution">
    <text evidence="1">The sequence shown here is derived from an EMBL/GenBank/DDBJ whole genome shotgun (WGS) entry which is preliminary data.</text>
</comment>
<dbReference type="Proteomes" id="UP000307702">
    <property type="component" value="Unassembled WGS sequence"/>
</dbReference>
<dbReference type="CDD" id="cd07067">
    <property type="entry name" value="HP_PGM_like"/>
    <property type="match status" value="1"/>
</dbReference>
<protein>
    <submittedName>
        <fullName evidence="1">Phosphohistidine phosphatase SixA</fullName>
    </submittedName>
</protein>
<dbReference type="RefSeq" id="WP_138623344.1">
    <property type="nucleotide sequence ID" value="NZ_SZVP01000010.1"/>
</dbReference>
<reference evidence="1 2" key="1">
    <citation type="submission" date="2019-05" db="EMBL/GenBank/DDBJ databases">
        <title>Colwellia ponticola sp. nov., isolated from seawater.</title>
        <authorList>
            <person name="Yoon J.-H."/>
        </authorList>
    </citation>
    <scope>NUCLEOTIDE SEQUENCE [LARGE SCALE GENOMIC DNA]</scope>
    <source>
        <strain evidence="1 2">OISW-25</strain>
    </source>
</reference>
<dbReference type="InterPro" id="IPR004449">
    <property type="entry name" value="SixA"/>
</dbReference>
<gene>
    <name evidence="1" type="primary">sixA</name>
    <name evidence="1" type="ORF">FCS21_11060</name>
</gene>
<sequence length="181" mass="20316">MQVYIMRHGEAESFFGQGHFDDSQRALTAQGNIEVNMMAKWLEKMQIKPTQVFVSPYIRAQQTCALVTTMMQTTITTLDFITPAGDVKQVHDFIDGWCSEQCSKQNTKQAQQSIYQAVNIEDVEQSLLIISHMPLVSYLVAQLTQSANAPIFATAAIAHIDYDIDKMHGTLQRLMSPIALC</sequence>
<dbReference type="GO" id="GO:0101006">
    <property type="term" value="F:protein histidine phosphatase activity"/>
    <property type="evidence" value="ECO:0007669"/>
    <property type="project" value="InterPro"/>
</dbReference>
<dbReference type="AlphaFoldDB" id="A0A8H2JKJ0"/>
<accession>A0A8H2JKJ0</accession>
<dbReference type="InterPro" id="IPR013078">
    <property type="entry name" value="His_Pase_superF_clade-1"/>
</dbReference>
<proteinExistence type="predicted"/>
<dbReference type="EMBL" id="SZVP01000010">
    <property type="protein sequence ID" value="TMM44799.1"/>
    <property type="molecule type" value="Genomic_DNA"/>
</dbReference>
<keyword evidence="2" id="KW-1185">Reference proteome</keyword>
<name>A0A8H2JKJ0_9GAMM</name>
<dbReference type="Gene3D" id="3.40.50.1240">
    <property type="entry name" value="Phosphoglycerate mutase-like"/>
    <property type="match status" value="1"/>
</dbReference>
<dbReference type="SUPFAM" id="SSF53254">
    <property type="entry name" value="Phosphoglycerate mutase-like"/>
    <property type="match status" value="1"/>
</dbReference>
<dbReference type="NCBIfam" id="TIGR00249">
    <property type="entry name" value="sixA"/>
    <property type="match status" value="1"/>
</dbReference>
<dbReference type="Pfam" id="PF00300">
    <property type="entry name" value="His_Phos_1"/>
    <property type="match status" value="1"/>
</dbReference>